<dbReference type="Pfam" id="PF00296">
    <property type="entry name" value="Bac_luciferase"/>
    <property type="match status" value="1"/>
</dbReference>
<accession>A0A7W8YCQ5</accession>
<comment type="similarity">
    <text evidence="1">To bacterial alkanal monooxygenase alpha and beta chains.</text>
</comment>
<protein>
    <submittedName>
        <fullName evidence="3">Luciferase family oxidoreductase group 1</fullName>
    </submittedName>
</protein>
<dbReference type="InterPro" id="IPR050766">
    <property type="entry name" value="Bact_Lucif_Oxidored"/>
</dbReference>
<dbReference type="RefSeq" id="WP_183643871.1">
    <property type="nucleotide sequence ID" value="NZ_JACHBL010000001.1"/>
</dbReference>
<dbReference type="Proteomes" id="UP000523863">
    <property type="component" value="Unassembled WGS sequence"/>
</dbReference>
<dbReference type="SUPFAM" id="SSF51679">
    <property type="entry name" value="Bacterial luciferase-like"/>
    <property type="match status" value="1"/>
</dbReference>
<proteinExistence type="predicted"/>
<evidence type="ECO:0000256" key="1">
    <source>
        <dbReference type="ARBA" id="ARBA00007789"/>
    </source>
</evidence>
<organism evidence="3 4">
    <name type="scientific">Neomicrococcus lactis</name>
    <dbReference type="NCBI Taxonomy" id="732241"/>
    <lineage>
        <taxon>Bacteria</taxon>
        <taxon>Bacillati</taxon>
        <taxon>Actinomycetota</taxon>
        <taxon>Actinomycetes</taxon>
        <taxon>Micrococcales</taxon>
        <taxon>Micrococcaceae</taxon>
        <taxon>Neomicrococcus</taxon>
    </lineage>
</organism>
<dbReference type="NCBIfam" id="TIGR03558">
    <property type="entry name" value="oxido_grp_1"/>
    <property type="match status" value="1"/>
</dbReference>
<dbReference type="EMBL" id="JACHBL010000001">
    <property type="protein sequence ID" value="MBB5599160.1"/>
    <property type="molecule type" value="Genomic_DNA"/>
</dbReference>
<evidence type="ECO:0000313" key="4">
    <source>
        <dbReference type="Proteomes" id="UP000523863"/>
    </source>
</evidence>
<gene>
    <name evidence="3" type="ORF">BKA12_002240</name>
</gene>
<reference evidence="3 4" key="1">
    <citation type="submission" date="2020-08" db="EMBL/GenBank/DDBJ databases">
        <title>Sequencing the genomes of 1000 actinobacteria strains.</title>
        <authorList>
            <person name="Klenk H.-P."/>
        </authorList>
    </citation>
    <scope>NUCLEOTIDE SEQUENCE [LARGE SCALE GENOMIC DNA]</scope>
    <source>
        <strain evidence="3 4">DSM 23694</strain>
    </source>
</reference>
<keyword evidence="4" id="KW-1185">Reference proteome</keyword>
<dbReference type="GO" id="GO:0005829">
    <property type="term" value="C:cytosol"/>
    <property type="evidence" value="ECO:0007669"/>
    <property type="project" value="TreeGrafter"/>
</dbReference>
<evidence type="ECO:0000259" key="2">
    <source>
        <dbReference type="Pfam" id="PF00296"/>
    </source>
</evidence>
<comment type="caution">
    <text evidence="3">The sequence shown here is derived from an EMBL/GenBank/DDBJ whole genome shotgun (WGS) entry which is preliminary data.</text>
</comment>
<dbReference type="AlphaFoldDB" id="A0A7W8YCQ5"/>
<dbReference type="InterPro" id="IPR011251">
    <property type="entry name" value="Luciferase-like_dom"/>
</dbReference>
<dbReference type="InterPro" id="IPR036661">
    <property type="entry name" value="Luciferase-like_sf"/>
</dbReference>
<dbReference type="GO" id="GO:0016705">
    <property type="term" value="F:oxidoreductase activity, acting on paired donors, with incorporation or reduction of molecular oxygen"/>
    <property type="evidence" value="ECO:0007669"/>
    <property type="project" value="InterPro"/>
</dbReference>
<evidence type="ECO:0000313" key="3">
    <source>
        <dbReference type="EMBL" id="MBB5599160.1"/>
    </source>
</evidence>
<dbReference type="Gene3D" id="3.20.20.30">
    <property type="entry name" value="Luciferase-like domain"/>
    <property type="match status" value="1"/>
</dbReference>
<name>A0A7W8YCQ5_9MICC</name>
<feature type="domain" description="Luciferase-like" evidence="2">
    <location>
        <begin position="8"/>
        <end position="297"/>
    </location>
</feature>
<sequence length="339" mass="36526">MSTPLSILDLAIIRPNSTAAVSFKESVEVAQRAEQLGYKGVWYAEHHNMSTIASSATSVLMCHVANHTNTIQVGAGGIMLPNHSPLVIAEQFGTLEELFPGRINLGLGRAPGSDQATFRALRRDFAAADAFPNDVLELQGYLQGKSVIQGVAATPGQGTNVPLTILGSSLFGAQLAAQLGLPYSFASHFAPDALMQAVQVYKDNFRPSSVLQEPYVSAGINIVAADTDEKAFEILEQSKRQRIRQMLGRGRAEPFTDEEADMVMESPAGQQVLRMLTYLAVGTGERVKEYLDHFVSATGVNELITVHSAVEHEDRVRSIEITAEAMGLKTSAQEIAATN</sequence>
<dbReference type="PANTHER" id="PTHR30137">
    <property type="entry name" value="LUCIFERASE-LIKE MONOOXYGENASE"/>
    <property type="match status" value="1"/>
</dbReference>
<dbReference type="FunFam" id="3.20.20.30:FF:000002">
    <property type="entry name" value="LLM class flavin-dependent oxidoreductase"/>
    <property type="match status" value="1"/>
</dbReference>
<dbReference type="InterPro" id="IPR019949">
    <property type="entry name" value="CmoO-like"/>
</dbReference>
<dbReference type="PANTHER" id="PTHR30137:SF6">
    <property type="entry name" value="LUCIFERASE-LIKE MONOOXYGENASE"/>
    <property type="match status" value="1"/>
</dbReference>